<evidence type="ECO:0000313" key="3">
    <source>
        <dbReference type="EMBL" id="TXJ99626.1"/>
    </source>
</evidence>
<comment type="caution">
    <text evidence="2">The sequence shown here is derived from an EMBL/GenBank/DDBJ whole genome shotgun (WGS) entry which is preliminary data.</text>
</comment>
<protein>
    <submittedName>
        <fullName evidence="2">Uncharacterized protein</fullName>
    </submittedName>
</protein>
<reference evidence="2 4" key="1">
    <citation type="submission" date="2018-08" db="EMBL/GenBank/DDBJ databases">
        <title>Proposal of Muricauda 72 sp.nov. and Muricauda NH166 sp.nov., isolated from seawater.</title>
        <authorList>
            <person name="Cheng H."/>
            <person name="Wu Y.-H."/>
            <person name="Guo L.-L."/>
            <person name="Xu X.-W."/>
        </authorList>
    </citation>
    <scope>NUCLEOTIDE SEQUENCE [LARGE SCALE GENOMIC DNA]</scope>
    <source>
        <strain evidence="2 4">72</strain>
    </source>
</reference>
<evidence type="ECO:0000313" key="5">
    <source>
        <dbReference type="Proteomes" id="UP000321621"/>
    </source>
</evidence>
<keyword evidence="1" id="KW-1133">Transmembrane helix</keyword>
<keyword evidence="5" id="KW-1185">Reference proteome</keyword>
<keyword evidence="1" id="KW-0472">Membrane</keyword>
<evidence type="ECO:0000256" key="1">
    <source>
        <dbReference type="SAM" id="Phobius"/>
    </source>
</evidence>
<accession>A0A3A1NKI2</accession>
<dbReference type="Proteomes" id="UP000266691">
    <property type="component" value="Unassembled WGS sequence"/>
</dbReference>
<feature type="transmembrane region" description="Helical" evidence="1">
    <location>
        <begin position="21"/>
        <end position="38"/>
    </location>
</feature>
<keyword evidence="1" id="KW-0812">Transmembrane</keyword>
<dbReference type="EMBL" id="QXFI01000009">
    <property type="protein sequence ID" value="RIV46742.1"/>
    <property type="molecule type" value="Genomic_DNA"/>
</dbReference>
<name>A0A3A1NKI2_9FLAO</name>
<dbReference type="OrthoDB" id="1451744at2"/>
<organism evidence="2 4">
    <name type="scientific">Flagellimonas pelagia</name>
    <dbReference type="NCBI Taxonomy" id="2306998"/>
    <lineage>
        <taxon>Bacteria</taxon>
        <taxon>Pseudomonadati</taxon>
        <taxon>Bacteroidota</taxon>
        <taxon>Flavobacteriia</taxon>
        <taxon>Flavobacteriales</taxon>
        <taxon>Flavobacteriaceae</taxon>
        <taxon>Flagellimonas</taxon>
    </lineage>
</organism>
<proteinExistence type="predicted"/>
<gene>
    <name evidence="2" type="ORF">D2V05_01940</name>
    <name evidence="3" type="ORF">FQ017_01925</name>
</gene>
<dbReference type="AlphaFoldDB" id="A0A3A1NKI2"/>
<feature type="transmembrane region" description="Helical" evidence="1">
    <location>
        <begin position="50"/>
        <end position="70"/>
    </location>
</feature>
<reference evidence="3 5" key="2">
    <citation type="submission" date="2019-07" db="EMBL/GenBank/DDBJ databases">
        <title>Draft genome of two Muricauda strains isolated from deep sea.</title>
        <authorList>
            <person name="Sun C."/>
        </authorList>
    </citation>
    <scope>NUCLEOTIDE SEQUENCE [LARGE SCALE GENOMIC DNA]</scope>
    <source>
        <strain evidence="3 5">72</strain>
    </source>
</reference>
<sequence length="133" mass="15292">MKIKYNQTDRSIEIKDSVKNSHFTMKFLMILNLANAVLNLSDVPSKGFGFIQILWGLMGATSIAFLYFLFFKKSSLEKIPLEMVQGLREKTSFGKKRFYIALNNGKNRDLMDLKTQVEFDALKKVFIENGIPN</sequence>
<dbReference type="Proteomes" id="UP000321621">
    <property type="component" value="Unassembled WGS sequence"/>
</dbReference>
<evidence type="ECO:0000313" key="4">
    <source>
        <dbReference type="Proteomes" id="UP000266691"/>
    </source>
</evidence>
<dbReference type="RefSeq" id="WP_119645911.1">
    <property type="nucleotide sequence ID" value="NZ_QXFI01000009.1"/>
</dbReference>
<evidence type="ECO:0000313" key="2">
    <source>
        <dbReference type="EMBL" id="RIV46742.1"/>
    </source>
</evidence>
<dbReference type="EMBL" id="VNWK01000009">
    <property type="protein sequence ID" value="TXJ99626.1"/>
    <property type="molecule type" value="Genomic_DNA"/>
</dbReference>